<dbReference type="GO" id="GO:0016853">
    <property type="term" value="F:isomerase activity"/>
    <property type="evidence" value="ECO:0007669"/>
    <property type="project" value="UniProtKB-KW"/>
</dbReference>
<dbReference type="Pfam" id="PF12680">
    <property type="entry name" value="SnoaL_2"/>
    <property type="match status" value="1"/>
</dbReference>
<feature type="repeat" description="TPR" evidence="1">
    <location>
        <begin position="173"/>
        <end position="206"/>
    </location>
</feature>
<dbReference type="InterPro" id="IPR009959">
    <property type="entry name" value="Cyclase_SnoaL-like"/>
</dbReference>
<sequence>MNYTIRILLYLLFLGAAAPVIGQDFFLPVSTTSTTAKEAYRTASYQASNIHFATARETLAEALAADPDYFMALVYSIQVLAPKDDKPALIERALAIDPAGFTPAERIMREYLVALRDDPDASPAKTMEKLTKEYPAVPEAYEWTYLHAAYTDKDAEAAERYALRLTELAPDFAPVYNGLGYLKMGQGLMAEAKTYFDKYLALAPDEANAYDSMAEYYAENKDYAASVRYYNQAAAMGMTASYDRVQQVFTDWCQATGEADKPEATADPALAQKLEHVESVWDRIINQRQIGEINAANFASDIRMVSEAGDVTGIEDFRAHYQHYLTGFSDIDFTVESVFGQGDRLVKHWRFAGKHTGEFFGIPATGKSVDVQGVTLIRMQNGKIAQEQDFMNDLVFYEQLGLLPQTGDVTVIQNIYDAFSTGDIPAVLAAMDPKIVWNEAEGNAMADGNPYIGPDAVLNGVFARLGAEHDYFKLKDIELHAVDGNRVLATLRYDARRKGSGKVIDAQVAHLWTMKDGKVTAFQQYADTHQLAEAAKK</sequence>
<dbReference type="AlphaFoldDB" id="A0A840EBL4"/>
<protein>
    <submittedName>
        <fullName evidence="3">Steroid delta-isomerase-like uncharacterized protein</fullName>
    </submittedName>
</protein>
<organism evidence="3 4">
    <name type="scientific">Neolewinella aquimaris</name>
    <dbReference type="NCBI Taxonomy" id="1835722"/>
    <lineage>
        <taxon>Bacteria</taxon>
        <taxon>Pseudomonadati</taxon>
        <taxon>Bacteroidota</taxon>
        <taxon>Saprospiria</taxon>
        <taxon>Saprospirales</taxon>
        <taxon>Lewinellaceae</taxon>
        <taxon>Neolewinella</taxon>
    </lineage>
</organism>
<dbReference type="InterPro" id="IPR037401">
    <property type="entry name" value="SnoaL-like"/>
</dbReference>
<dbReference type="PANTHER" id="PTHR41252:SF1">
    <property type="entry name" value="BLR2505 PROTEIN"/>
    <property type="match status" value="1"/>
</dbReference>
<dbReference type="InterPro" id="IPR011990">
    <property type="entry name" value="TPR-like_helical_dom_sf"/>
</dbReference>
<dbReference type="SUPFAM" id="SSF54427">
    <property type="entry name" value="NTF2-like"/>
    <property type="match status" value="2"/>
</dbReference>
<dbReference type="GO" id="GO:0030638">
    <property type="term" value="P:polyketide metabolic process"/>
    <property type="evidence" value="ECO:0007669"/>
    <property type="project" value="InterPro"/>
</dbReference>
<dbReference type="Gene3D" id="3.10.450.50">
    <property type="match status" value="2"/>
</dbReference>
<reference evidence="3 4" key="1">
    <citation type="submission" date="2020-08" db="EMBL/GenBank/DDBJ databases">
        <title>Genomic Encyclopedia of Type Strains, Phase IV (KMG-IV): sequencing the most valuable type-strain genomes for metagenomic binning, comparative biology and taxonomic classification.</title>
        <authorList>
            <person name="Goeker M."/>
        </authorList>
    </citation>
    <scope>NUCLEOTIDE SEQUENCE [LARGE SCALE GENOMIC DNA]</scope>
    <source>
        <strain evidence="3 4">DSM 105137</strain>
    </source>
</reference>
<proteinExistence type="predicted"/>
<dbReference type="PANTHER" id="PTHR41252">
    <property type="entry name" value="BLR2505 PROTEIN"/>
    <property type="match status" value="1"/>
</dbReference>
<keyword evidence="4" id="KW-1185">Reference proteome</keyword>
<dbReference type="InterPro" id="IPR032710">
    <property type="entry name" value="NTF2-like_dom_sf"/>
</dbReference>
<dbReference type="Gene3D" id="1.25.40.10">
    <property type="entry name" value="Tetratricopeptide repeat domain"/>
    <property type="match status" value="1"/>
</dbReference>
<keyword evidence="3" id="KW-0413">Isomerase</keyword>
<dbReference type="SUPFAM" id="SSF48452">
    <property type="entry name" value="TPR-like"/>
    <property type="match status" value="1"/>
</dbReference>
<dbReference type="InterPro" id="IPR019734">
    <property type="entry name" value="TPR_rpt"/>
</dbReference>
<dbReference type="PROSITE" id="PS50005">
    <property type="entry name" value="TPR"/>
    <property type="match status" value="1"/>
</dbReference>
<dbReference type="Pfam" id="PF07366">
    <property type="entry name" value="SnoaL"/>
    <property type="match status" value="1"/>
</dbReference>
<feature type="domain" description="SnoaL-like" evidence="2">
    <location>
        <begin position="413"/>
        <end position="521"/>
    </location>
</feature>
<dbReference type="Proteomes" id="UP000576209">
    <property type="component" value="Unassembled WGS sequence"/>
</dbReference>
<dbReference type="RefSeq" id="WP_183497067.1">
    <property type="nucleotide sequence ID" value="NZ_JACIFF010000010.1"/>
</dbReference>
<dbReference type="EMBL" id="JACIFF010000010">
    <property type="protein sequence ID" value="MBB4080837.1"/>
    <property type="molecule type" value="Genomic_DNA"/>
</dbReference>
<gene>
    <name evidence="3" type="ORF">GGR28_003476</name>
</gene>
<evidence type="ECO:0000313" key="3">
    <source>
        <dbReference type="EMBL" id="MBB4080837.1"/>
    </source>
</evidence>
<evidence type="ECO:0000259" key="2">
    <source>
        <dbReference type="Pfam" id="PF12680"/>
    </source>
</evidence>
<evidence type="ECO:0000313" key="4">
    <source>
        <dbReference type="Proteomes" id="UP000576209"/>
    </source>
</evidence>
<accession>A0A840EBL4</accession>
<name>A0A840EBL4_9BACT</name>
<evidence type="ECO:0000256" key="1">
    <source>
        <dbReference type="PROSITE-ProRule" id="PRU00339"/>
    </source>
</evidence>
<comment type="caution">
    <text evidence="3">The sequence shown here is derived from an EMBL/GenBank/DDBJ whole genome shotgun (WGS) entry which is preliminary data.</text>
</comment>
<keyword evidence="1" id="KW-0802">TPR repeat</keyword>